<dbReference type="OrthoDB" id="9807829at2"/>
<dbReference type="PANTHER" id="PTHR21600">
    <property type="entry name" value="MITOCHONDRIAL RNA PSEUDOURIDINE SYNTHASE"/>
    <property type="match status" value="1"/>
</dbReference>
<reference evidence="6 7" key="1">
    <citation type="submission" date="2018-11" db="EMBL/GenBank/DDBJ databases">
        <title>Genomes From Bacteria Associated with the Canine Oral Cavity: a Test Case for Automated Genome-Based Taxonomic Assignment.</title>
        <authorList>
            <person name="Coil D.A."/>
            <person name="Jospin G."/>
            <person name="Darling A.E."/>
            <person name="Wallis C."/>
            <person name="Davis I.J."/>
            <person name="Harris S."/>
            <person name="Eisen J.A."/>
            <person name="Holcombe L.J."/>
            <person name="O'Flynn C."/>
        </authorList>
    </citation>
    <scope>NUCLEOTIDE SEQUENCE [LARGE SCALE GENOMIC DNA]</scope>
    <source>
        <strain evidence="6 7">OH770</strain>
    </source>
</reference>
<dbReference type="GO" id="GO:0140098">
    <property type="term" value="F:catalytic activity, acting on RNA"/>
    <property type="evidence" value="ECO:0007669"/>
    <property type="project" value="UniProtKB-ARBA"/>
</dbReference>
<comment type="catalytic activity">
    <reaction evidence="1">
        <text>a uridine in RNA = a pseudouridine in RNA</text>
        <dbReference type="Rhea" id="RHEA:48348"/>
        <dbReference type="Rhea" id="RHEA-COMP:12068"/>
        <dbReference type="Rhea" id="RHEA-COMP:12069"/>
        <dbReference type="ChEBI" id="CHEBI:65314"/>
        <dbReference type="ChEBI" id="CHEBI:65315"/>
    </reaction>
</comment>
<dbReference type="SUPFAM" id="SSF55120">
    <property type="entry name" value="Pseudouridine synthase"/>
    <property type="match status" value="1"/>
</dbReference>
<dbReference type="InterPro" id="IPR050188">
    <property type="entry name" value="RluA_PseudoU_synthase"/>
</dbReference>
<evidence type="ECO:0000313" key="7">
    <source>
        <dbReference type="Proteomes" id="UP000280444"/>
    </source>
</evidence>
<organism evidence="6 7">
    <name type="scientific">Schaalia canis</name>
    <dbReference type="NCBI Taxonomy" id="100469"/>
    <lineage>
        <taxon>Bacteria</taxon>
        <taxon>Bacillati</taxon>
        <taxon>Actinomycetota</taxon>
        <taxon>Actinomycetes</taxon>
        <taxon>Actinomycetales</taxon>
        <taxon>Actinomycetaceae</taxon>
        <taxon>Schaalia</taxon>
    </lineage>
</organism>
<dbReference type="GO" id="GO:0003723">
    <property type="term" value="F:RNA binding"/>
    <property type="evidence" value="ECO:0007669"/>
    <property type="project" value="InterPro"/>
</dbReference>
<dbReference type="GO" id="GO:0000455">
    <property type="term" value="P:enzyme-directed rRNA pseudouridine synthesis"/>
    <property type="evidence" value="ECO:0007669"/>
    <property type="project" value="TreeGrafter"/>
</dbReference>
<sequence length="365" mass="40238">MMRQGAFQPNVRGVSSSLPFTPPAGFTPPEGAQGWPRRRPPRLPDRGGLHPVRVGKRVNVKEARALEGTLAQWMQAHIPRLSPQEIAQAFARGDVCDAWGHVLDASTPARILEWPVYMYWSAADETTDLPHIPVVYRGDGWLVVNKPKGLATQPRGSYVARTVTVALRRQEGNANLSPAHRLDRATSGLLLFTERPELRRPYQELFAQRKVTKLYHAVAEALPDTPIAGGSDEGVVVTVDPPEKPGWIKVASRIEKVERVMVSRIVPGEVNAVTYLRATSHRVMVRGREFRVYEVSPFHGKTHQIRLHFAALGAPLVGDPLYGGFNAAPYGEDQVPEGASPLHLEAVRLEFIDPQTGKAVSISLP</sequence>
<dbReference type="EMBL" id="RQZF01000007">
    <property type="protein sequence ID" value="RRC95034.1"/>
    <property type="molecule type" value="Genomic_DNA"/>
</dbReference>
<dbReference type="Gene3D" id="3.30.2350.10">
    <property type="entry name" value="Pseudouridine synthase"/>
    <property type="match status" value="1"/>
</dbReference>
<evidence type="ECO:0000259" key="5">
    <source>
        <dbReference type="Pfam" id="PF00849"/>
    </source>
</evidence>
<feature type="region of interest" description="Disordered" evidence="4">
    <location>
        <begin position="1"/>
        <end position="50"/>
    </location>
</feature>
<gene>
    <name evidence="6" type="ORF">EII11_07300</name>
</gene>
<dbReference type="GO" id="GO:0009982">
    <property type="term" value="F:pseudouridine synthase activity"/>
    <property type="evidence" value="ECO:0007669"/>
    <property type="project" value="InterPro"/>
</dbReference>
<dbReference type="InterPro" id="IPR020103">
    <property type="entry name" value="PsdUridine_synth_cat_dom_sf"/>
</dbReference>
<evidence type="ECO:0000256" key="1">
    <source>
        <dbReference type="ARBA" id="ARBA00000073"/>
    </source>
</evidence>
<dbReference type="InterPro" id="IPR006224">
    <property type="entry name" value="PsdUridine_synth_RluA-like_CS"/>
</dbReference>
<evidence type="ECO:0000256" key="3">
    <source>
        <dbReference type="ARBA" id="ARBA00033164"/>
    </source>
</evidence>
<dbReference type="PROSITE" id="PS01129">
    <property type="entry name" value="PSI_RLU"/>
    <property type="match status" value="1"/>
</dbReference>
<dbReference type="PANTHER" id="PTHR21600:SF84">
    <property type="entry name" value="PSEUDOURIDINE SYNTHASE RSUA_RLUA-LIKE DOMAIN-CONTAINING PROTEIN"/>
    <property type="match status" value="1"/>
</dbReference>
<name>A0A3P1SDD7_9ACTO</name>
<feature type="domain" description="Pseudouridine synthase RsuA/RluA-like" evidence="5">
    <location>
        <begin position="141"/>
        <end position="311"/>
    </location>
</feature>
<dbReference type="AlphaFoldDB" id="A0A3P1SDD7"/>
<comment type="caution">
    <text evidence="6">The sequence shown here is derived from an EMBL/GenBank/DDBJ whole genome shotgun (WGS) entry which is preliminary data.</text>
</comment>
<dbReference type="Proteomes" id="UP000280444">
    <property type="component" value="Unassembled WGS sequence"/>
</dbReference>
<evidence type="ECO:0000313" key="6">
    <source>
        <dbReference type="EMBL" id="RRC95034.1"/>
    </source>
</evidence>
<protein>
    <recommendedName>
        <fullName evidence="2">RNA pseudouridylate synthase</fullName>
    </recommendedName>
    <alternativeName>
        <fullName evidence="3">RNA-uridine isomerase</fullName>
    </alternativeName>
</protein>
<keyword evidence="7" id="KW-1185">Reference proteome</keyword>
<accession>A0A3P1SDD7</accession>
<evidence type="ECO:0000256" key="4">
    <source>
        <dbReference type="SAM" id="MobiDB-lite"/>
    </source>
</evidence>
<proteinExistence type="predicted"/>
<dbReference type="InterPro" id="IPR006145">
    <property type="entry name" value="PsdUridine_synth_RsuA/RluA"/>
</dbReference>
<dbReference type="Pfam" id="PF00849">
    <property type="entry name" value="PseudoU_synth_2"/>
    <property type="match status" value="1"/>
</dbReference>
<evidence type="ECO:0000256" key="2">
    <source>
        <dbReference type="ARBA" id="ARBA00031870"/>
    </source>
</evidence>